<dbReference type="AlphaFoldDB" id="I1CUV0"/>
<keyword evidence="2 5" id="KW-0812">Transmembrane</keyword>
<dbReference type="OMA" id="LDLMGHN"/>
<feature type="transmembrane region" description="Helical" evidence="5">
    <location>
        <begin position="418"/>
        <end position="435"/>
    </location>
</feature>
<dbReference type="InterPro" id="IPR049680">
    <property type="entry name" value="FLVCR1-2_SLC49-like"/>
</dbReference>
<dbReference type="Pfam" id="PF07690">
    <property type="entry name" value="MFS_1"/>
    <property type="match status" value="1"/>
</dbReference>
<dbReference type="GO" id="GO:0015232">
    <property type="term" value="F:heme transmembrane transporter activity"/>
    <property type="evidence" value="ECO:0007669"/>
    <property type="project" value="TreeGrafter"/>
</dbReference>
<evidence type="ECO:0000256" key="4">
    <source>
        <dbReference type="ARBA" id="ARBA00023136"/>
    </source>
</evidence>
<dbReference type="EMBL" id="CH476755">
    <property type="protein sequence ID" value="EIE92230.1"/>
    <property type="molecule type" value="Genomic_DNA"/>
</dbReference>
<feature type="transmembrane region" description="Helical" evidence="5">
    <location>
        <begin position="293"/>
        <end position="315"/>
    </location>
</feature>
<dbReference type="Proteomes" id="UP000009138">
    <property type="component" value="Unassembled WGS sequence"/>
</dbReference>
<protein>
    <recommendedName>
        <fullName evidence="8">Major facilitator superfamily (MFS) profile domain-containing protein</fullName>
    </recommendedName>
</protein>
<gene>
    <name evidence="6" type="ORF">RO3G_17037</name>
</gene>
<accession>I1CUV0</accession>
<feature type="transmembrane region" description="Helical" evidence="5">
    <location>
        <begin position="349"/>
        <end position="374"/>
    </location>
</feature>
<dbReference type="Gene3D" id="1.20.1250.20">
    <property type="entry name" value="MFS general substrate transporter like domains"/>
    <property type="match status" value="2"/>
</dbReference>
<keyword evidence="4 5" id="KW-0472">Membrane</keyword>
<feature type="transmembrane region" description="Helical" evidence="5">
    <location>
        <begin position="327"/>
        <end position="343"/>
    </location>
</feature>
<feature type="transmembrane region" description="Helical" evidence="5">
    <location>
        <begin position="255"/>
        <end position="281"/>
    </location>
</feature>
<feature type="transmembrane region" description="Helical" evidence="5">
    <location>
        <begin position="118"/>
        <end position="140"/>
    </location>
</feature>
<reference evidence="6 7" key="1">
    <citation type="journal article" date="2009" name="PLoS Genet.">
        <title>Genomic analysis of the basal lineage fungus Rhizopus oryzae reveals a whole-genome duplication.</title>
        <authorList>
            <person name="Ma L.-J."/>
            <person name="Ibrahim A.S."/>
            <person name="Skory C."/>
            <person name="Grabherr M.G."/>
            <person name="Burger G."/>
            <person name="Butler M."/>
            <person name="Elias M."/>
            <person name="Idnurm A."/>
            <person name="Lang B.F."/>
            <person name="Sone T."/>
            <person name="Abe A."/>
            <person name="Calvo S.E."/>
            <person name="Corrochano L.M."/>
            <person name="Engels R."/>
            <person name="Fu J."/>
            <person name="Hansberg W."/>
            <person name="Kim J.-M."/>
            <person name="Kodira C.D."/>
            <person name="Koehrsen M.J."/>
            <person name="Liu B."/>
            <person name="Miranda-Saavedra D."/>
            <person name="O'Leary S."/>
            <person name="Ortiz-Castellanos L."/>
            <person name="Poulter R."/>
            <person name="Rodriguez-Romero J."/>
            <person name="Ruiz-Herrera J."/>
            <person name="Shen Y.-Q."/>
            <person name="Zeng Q."/>
            <person name="Galagan J."/>
            <person name="Birren B.W."/>
            <person name="Cuomo C.A."/>
            <person name="Wickes B.L."/>
        </authorList>
    </citation>
    <scope>NUCLEOTIDE SEQUENCE [LARGE SCALE GENOMIC DNA]</scope>
    <source>
        <strain evidence="7">RA 99-880 / ATCC MYA-4621 / FGSC 9543 / NRRL 43880</strain>
    </source>
</reference>
<dbReference type="PANTHER" id="PTHR10924">
    <property type="entry name" value="MAJOR FACILITATOR SUPERFAMILY PROTEIN-RELATED"/>
    <property type="match status" value="1"/>
</dbReference>
<dbReference type="GO" id="GO:0016020">
    <property type="term" value="C:membrane"/>
    <property type="evidence" value="ECO:0007669"/>
    <property type="project" value="UniProtKB-SubCell"/>
</dbReference>
<dbReference type="PANTHER" id="PTHR10924:SF4">
    <property type="entry name" value="GH15861P"/>
    <property type="match status" value="1"/>
</dbReference>
<proteinExistence type="predicted"/>
<evidence type="ECO:0000256" key="1">
    <source>
        <dbReference type="ARBA" id="ARBA00004141"/>
    </source>
</evidence>
<sequence length="454" mass="50533">MSANKGSQSVQGRREELEPLVSHRKDNWRWWITFAPCLYIFIHYYFQDVNAYTTNAINLLSSIYMLIYPFAIQFTFKYFEDYPISDRGSGLRRGILIGAILNAAAGCIRWLGAIASPFGYFILFLGQTIAALAQVFMLPIPPQLAVAWFPKDEINIATSIAVSANNLGIGVGCALTPLMVQQSTSERDIPNLLLIQVQFTDFLVFITHTKKFIMCLSVLGLIWISFKKSPPYWRHMMIGMNSAEQSIKLWKQKEFIYMIGAYGIIMGGQCAIITLLAQILIPPFRLVMNEKYIGVLGAMMLLGGSIASISVGYYLDKTLKYRKSCTLLALFSALTSLGLSVSIEASSLAGVVITCIGFGFASYAIAPAIFQFASELFYPISEIIPTGYLFTGGNIGGVILVALMGWSEDRDNQFSMRWPMNCLTMAMFASVYMMYQVKGTLKRTAQATLHTSSR</sequence>
<evidence type="ECO:0000313" key="7">
    <source>
        <dbReference type="Proteomes" id="UP000009138"/>
    </source>
</evidence>
<evidence type="ECO:0008006" key="8">
    <source>
        <dbReference type="Google" id="ProtNLM"/>
    </source>
</evidence>
<keyword evidence="7" id="KW-1185">Reference proteome</keyword>
<evidence type="ECO:0000256" key="5">
    <source>
        <dbReference type="SAM" id="Phobius"/>
    </source>
</evidence>
<dbReference type="VEuPathDB" id="FungiDB:RO3G_17037"/>
<dbReference type="SUPFAM" id="SSF103473">
    <property type="entry name" value="MFS general substrate transporter"/>
    <property type="match status" value="1"/>
</dbReference>
<feature type="transmembrane region" description="Helical" evidence="5">
    <location>
        <begin position="202"/>
        <end position="226"/>
    </location>
</feature>
<dbReference type="OrthoDB" id="422206at2759"/>
<feature type="transmembrane region" description="Helical" evidence="5">
    <location>
        <begin position="91"/>
        <end position="111"/>
    </location>
</feature>
<dbReference type="RefSeq" id="XP_067527626.1">
    <property type="nucleotide sequence ID" value="XM_067671621.1"/>
</dbReference>
<feature type="transmembrane region" description="Helical" evidence="5">
    <location>
        <begin position="28"/>
        <end position="46"/>
    </location>
</feature>
<evidence type="ECO:0000313" key="6">
    <source>
        <dbReference type="EMBL" id="EIE92230.1"/>
    </source>
</evidence>
<dbReference type="InterPro" id="IPR011701">
    <property type="entry name" value="MFS"/>
</dbReference>
<dbReference type="GO" id="GO:0097037">
    <property type="term" value="P:heme export"/>
    <property type="evidence" value="ECO:0007669"/>
    <property type="project" value="TreeGrafter"/>
</dbReference>
<feature type="transmembrane region" description="Helical" evidence="5">
    <location>
        <begin position="386"/>
        <end position="406"/>
    </location>
</feature>
<name>I1CUV0_RHIO9</name>
<evidence type="ECO:0000256" key="3">
    <source>
        <dbReference type="ARBA" id="ARBA00022989"/>
    </source>
</evidence>
<dbReference type="InParanoid" id="I1CUV0"/>
<keyword evidence="3 5" id="KW-1133">Transmembrane helix</keyword>
<evidence type="ECO:0000256" key="2">
    <source>
        <dbReference type="ARBA" id="ARBA00022692"/>
    </source>
</evidence>
<dbReference type="eggNOG" id="KOG2563">
    <property type="taxonomic scope" value="Eukaryota"/>
</dbReference>
<comment type="subcellular location">
    <subcellularLocation>
        <location evidence="1">Membrane</location>
        <topology evidence="1">Multi-pass membrane protein</topology>
    </subcellularLocation>
</comment>
<dbReference type="GO" id="GO:0020037">
    <property type="term" value="F:heme binding"/>
    <property type="evidence" value="ECO:0007669"/>
    <property type="project" value="TreeGrafter"/>
</dbReference>
<dbReference type="InterPro" id="IPR036259">
    <property type="entry name" value="MFS_trans_sf"/>
</dbReference>
<feature type="transmembrane region" description="Helical" evidence="5">
    <location>
        <begin position="58"/>
        <end position="79"/>
    </location>
</feature>
<dbReference type="GeneID" id="93624002"/>
<organism evidence="6 7">
    <name type="scientific">Rhizopus delemar (strain RA 99-880 / ATCC MYA-4621 / FGSC 9543 / NRRL 43880)</name>
    <name type="common">Mucormycosis agent</name>
    <name type="synonym">Rhizopus arrhizus var. delemar</name>
    <dbReference type="NCBI Taxonomy" id="246409"/>
    <lineage>
        <taxon>Eukaryota</taxon>
        <taxon>Fungi</taxon>
        <taxon>Fungi incertae sedis</taxon>
        <taxon>Mucoromycota</taxon>
        <taxon>Mucoromycotina</taxon>
        <taxon>Mucoromycetes</taxon>
        <taxon>Mucorales</taxon>
        <taxon>Mucorineae</taxon>
        <taxon>Rhizopodaceae</taxon>
        <taxon>Rhizopus</taxon>
    </lineage>
</organism>